<evidence type="ECO:0000313" key="2">
    <source>
        <dbReference type="Proteomes" id="UP001638806"/>
    </source>
</evidence>
<proteinExistence type="predicted"/>
<sequence length="369" mass="40046">MNLRKQEAKTSFDETFPPMDRQRALEVQLENRSDVAYYAQRSQHRNTAAKVFAQLDTGSFELWVNPNCSGLPVTDRRFCQAIGRYDPSNSSTAVVSELGTSLRYGIGSANITYVLDDISLGGGSDSGASSAATMKRVQFGGLNIGYDNFVDQLARQNVTRTKAFSVALGSKDERQGVVVFGGVDTSKGESPDGVARYWVRMKGMRHVAANGTATDLLAAAMGSTTMDLNGFHIVDCALTGRNGSVDFAFEGVTVRVPYRELIREVRMEPPMCYLGVMPSDMFALLGDTFLRSAYVVFDLDANMTYMAQYTNCGSTVRTIAPSSDLKSLVGECNRGPTDVNGGRTTGRRRGQGGQRGREATTRCVLGLSL</sequence>
<gene>
    <name evidence="1" type="ORF">ACCO45_008896</name>
</gene>
<name>A0ACC4DI68_PURLI</name>
<dbReference type="Proteomes" id="UP001638806">
    <property type="component" value="Unassembled WGS sequence"/>
</dbReference>
<accession>A0ACC4DI68</accession>
<protein>
    <submittedName>
        <fullName evidence="1">Uncharacterized protein</fullName>
    </submittedName>
</protein>
<evidence type="ECO:0000313" key="1">
    <source>
        <dbReference type="EMBL" id="KAL3956050.1"/>
    </source>
</evidence>
<comment type="caution">
    <text evidence="1">The sequence shown here is derived from an EMBL/GenBank/DDBJ whole genome shotgun (WGS) entry which is preliminary data.</text>
</comment>
<organism evidence="1 2">
    <name type="scientific">Purpureocillium lilacinum</name>
    <name type="common">Paecilomyces lilacinus</name>
    <dbReference type="NCBI Taxonomy" id="33203"/>
    <lineage>
        <taxon>Eukaryota</taxon>
        <taxon>Fungi</taxon>
        <taxon>Dikarya</taxon>
        <taxon>Ascomycota</taxon>
        <taxon>Pezizomycotina</taxon>
        <taxon>Sordariomycetes</taxon>
        <taxon>Hypocreomycetidae</taxon>
        <taxon>Hypocreales</taxon>
        <taxon>Ophiocordycipitaceae</taxon>
        <taxon>Purpureocillium</taxon>
    </lineage>
</organism>
<reference evidence="1" key="1">
    <citation type="submission" date="2024-12" db="EMBL/GenBank/DDBJ databases">
        <title>Comparative genomics and development of molecular markers within Purpureocillium lilacinum and among Purpureocillium species.</title>
        <authorList>
            <person name="Yeh Z.-Y."/>
            <person name="Ni N.-T."/>
            <person name="Lo P.-H."/>
            <person name="Mushyakhwo K."/>
            <person name="Lin C.-F."/>
            <person name="Nai Y.-S."/>
        </authorList>
    </citation>
    <scope>NUCLEOTIDE SEQUENCE</scope>
    <source>
        <strain evidence="1">NCHU-NPUST-175</strain>
    </source>
</reference>
<dbReference type="EMBL" id="JBGNUJ010000008">
    <property type="protein sequence ID" value="KAL3956050.1"/>
    <property type="molecule type" value="Genomic_DNA"/>
</dbReference>
<keyword evidence="2" id="KW-1185">Reference proteome</keyword>